<dbReference type="GO" id="GO:0005634">
    <property type="term" value="C:nucleus"/>
    <property type="evidence" value="ECO:0007669"/>
    <property type="project" value="TreeGrafter"/>
</dbReference>
<dbReference type="InterPro" id="IPR014002">
    <property type="entry name" value="Agenet_dom_plant"/>
</dbReference>
<dbReference type="GO" id="GO:0016887">
    <property type="term" value="F:ATP hydrolysis activity"/>
    <property type="evidence" value="ECO:0007669"/>
    <property type="project" value="InterPro"/>
</dbReference>
<dbReference type="Proteomes" id="UP000037460">
    <property type="component" value="Unassembled WGS sequence"/>
</dbReference>
<gene>
    <name evidence="4" type="ORF">Ctob_008594</name>
</gene>
<dbReference type="InterPro" id="IPR036890">
    <property type="entry name" value="HATPase_C_sf"/>
</dbReference>
<evidence type="ECO:0000256" key="1">
    <source>
        <dbReference type="SAM" id="MobiDB-lite"/>
    </source>
</evidence>
<dbReference type="SMART" id="SM00743">
    <property type="entry name" value="Agenet"/>
    <property type="match status" value="1"/>
</dbReference>
<proteinExistence type="predicted"/>
<dbReference type="InterPro" id="IPR045261">
    <property type="entry name" value="MORC_ATPase"/>
</dbReference>
<keyword evidence="5" id="KW-1185">Reference proteome</keyword>
<sequence length="887" mass="96221">MDELPSFRTHVSFLDANAQAHDRRPLFAFGDLCDNSLEAGSTLLDIDVLPNGSANGVMISMTDDGKGMDEKQMSDGLLSVGFTTKGKNTEVHYGMGSTSAQPRLSPKGSLIFSKRDGSRTVGLISSTLFKDLGTDELKTAQCSWDACTNKVITETSERHPLKAAQRQASLAVILAHTPFRTESALLEQFRRIPGAHGTRLLLLHCDNQVLDTAVAADDVVVTHPASGGDRDGAHPQQHEVSLRSFLEVLYYADSSTAPPMRISLRGHLVPPRRWDMFLLEWPEDTTEYTYKPAGLDSSAGEYGASIRFGLRVPLRELHSVFTSKHVRGSDRAALQERKAELQDYTGVFYYNHGRLIRPLERTHQQLQSLHSGNILLTAEKKVTLFGIGTIGVCREGWLLPTHSKSEYAMRPVHPSAFYRGGTERPDYPQLQKVVDKKLIEFLSTVIAPRYNVITAHQKGMSQRKLLKPPVDQATLAASKATALVKRKEREKAVAALDDGVRACVRADRTVIGTIVCMPFRLYKLKLPSGQLHPKCFRAADLEVAGFDPVAQLPPGARPAPRTLEGAQAEVAWFVDSGGQEREFYPCTLRSLHATRGAGWFYAEYQDNPLDNEALYIALASNQAGYLGFRENGVLLEPRSDLFLHPNQVEVCLAAEGADAAGASTADASTAGAASSSAARGGTGTATVIVAAGSVTTPAPFPTAACACATNAAPKPFAVGARVLARFKRRDRFFPGVITAVNHGGSTLSVRYDDGDEEDDVRNTDIKPVDLPPPAKRARTSSAEESALEVLVHRLSVTKAWAAAGLPPLHSSTDARLHALFGTFVESVASSGNPEGIEGLDGPHHVEAVIEKLRALSPTQVDELAQKAHMKPGHALKFRDHLHKRKSG</sequence>
<feature type="region of interest" description="Disordered" evidence="1">
    <location>
        <begin position="748"/>
        <end position="782"/>
    </location>
</feature>
<dbReference type="Pfam" id="PF13589">
    <property type="entry name" value="HATPase_c_3"/>
    <property type="match status" value="1"/>
</dbReference>
<protein>
    <submittedName>
        <fullName evidence="4">Morc family cw-type zinc finger protein 3</fullName>
    </submittedName>
</protein>
<evidence type="ECO:0000313" key="5">
    <source>
        <dbReference type="Proteomes" id="UP000037460"/>
    </source>
</evidence>
<dbReference type="CDD" id="cd04508">
    <property type="entry name" value="Tudor_SF"/>
    <property type="match status" value="1"/>
</dbReference>
<dbReference type="Gene3D" id="2.30.30.140">
    <property type="match status" value="1"/>
</dbReference>
<dbReference type="InterPro" id="IPR002999">
    <property type="entry name" value="Tudor"/>
</dbReference>
<feature type="domain" description="Tudor" evidence="2">
    <location>
        <begin position="714"/>
        <end position="773"/>
    </location>
</feature>
<comment type="caution">
    <text evidence="4">The sequence shown here is derived from an EMBL/GenBank/DDBJ whole genome shotgun (WGS) entry which is preliminary data.</text>
</comment>
<accession>A0A0M0JWG3</accession>
<organism evidence="4 5">
    <name type="scientific">Chrysochromulina tobinii</name>
    <dbReference type="NCBI Taxonomy" id="1460289"/>
    <lineage>
        <taxon>Eukaryota</taxon>
        <taxon>Haptista</taxon>
        <taxon>Haptophyta</taxon>
        <taxon>Prymnesiophyceae</taxon>
        <taxon>Prymnesiales</taxon>
        <taxon>Chrysochromulinaceae</taxon>
        <taxon>Chrysochromulina</taxon>
    </lineage>
</organism>
<dbReference type="PANTHER" id="PTHR23336">
    <property type="entry name" value="ZINC FINGER CW-TYPE COILED-COIL DOMAIN PROTEIN 3"/>
    <property type="match status" value="1"/>
</dbReference>
<name>A0A0M0JWG3_9EUKA</name>
<dbReference type="OrthoDB" id="757982at2759"/>
<dbReference type="SUPFAM" id="SSF55874">
    <property type="entry name" value="ATPase domain of HSP90 chaperone/DNA topoisomerase II/histidine kinase"/>
    <property type="match status" value="1"/>
</dbReference>
<dbReference type="Gene3D" id="3.30.565.10">
    <property type="entry name" value="Histidine kinase-like ATPase, C-terminal domain"/>
    <property type="match status" value="1"/>
</dbReference>
<evidence type="ECO:0000259" key="3">
    <source>
        <dbReference type="SMART" id="SM00743"/>
    </source>
</evidence>
<reference evidence="5" key="1">
    <citation type="journal article" date="2015" name="PLoS Genet.">
        <title>Genome Sequence and Transcriptome Analyses of Chrysochromulina tobin: Metabolic Tools for Enhanced Algal Fitness in the Prominent Order Prymnesiales (Haptophyceae).</title>
        <authorList>
            <person name="Hovde B.T."/>
            <person name="Deodato C.R."/>
            <person name="Hunsperger H.M."/>
            <person name="Ryken S.A."/>
            <person name="Yost W."/>
            <person name="Jha R.K."/>
            <person name="Patterson J."/>
            <person name="Monnat R.J. Jr."/>
            <person name="Barlow S.B."/>
            <person name="Starkenburg S.R."/>
            <person name="Cattolico R.A."/>
        </authorList>
    </citation>
    <scope>NUCLEOTIDE SEQUENCE</scope>
    <source>
        <strain evidence="5">CCMP291</strain>
    </source>
</reference>
<feature type="domain" description="Agenet" evidence="3">
    <location>
        <begin position="714"/>
        <end position="773"/>
    </location>
</feature>
<evidence type="ECO:0000313" key="4">
    <source>
        <dbReference type="EMBL" id="KOO30458.1"/>
    </source>
</evidence>
<evidence type="ECO:0000259" key="2">
    <source>
        <dbReference type="SMART" id="SM00333"/>
    </source>
</evidence>
<dbReference type="EMBL" id="JWZX01002223">
    <property type="protein sequence ID" value="KOO30458.1"/>
    <property type="molecule type" value="Genomic_DNA"/>
</dbReference>
<dbReference type="AlphaFoldDB" id="A0A0M0JWG3"/>
<dbReference type="PANTHER" id="PTHR23336:SF76">
    <property type="entry name" value="MORC S5 DOMAIN-CONTAINING PROTEIN"/>
    <property type="match status" value="1"/>
</dbReference>
<dbReference type="SMART" id="SM00333">
    <property type="entry name" value="TUDOR"/>
    <property type="match status" value="1"/>
</dbReference>